<proteinExistence type="predicted"/>
<dbReference type="OrthoDB" id="9800454at2"/>
<sequence length="237" mass="27454">MFNRLKHRTAEPELMDDLSIGGPELREALRHLRRLNRIFHAALPILYGVSQLWIQANKPKSFSILDVGCGSGDVNRRLLKWADSNRIDLAITLVDITEEACEEAKRIFYHEPRVQVMRGNLFELPEKTADIVTGTQFLHHFTDGELPQTVSSMLKASRWGIVINDIHRNWIPWVAVWLTSRIVSRNRYIRHDGPLSVAKGFQSSDWQHLRQSLGITRFTYSWIPLFRYAVVIGKDRL</sequence>
<dbReference type="EMBL" id="JNVM01000024">
    <property type="protein sequence ID" value="KEQ23146.1"/>
    <property type="molecule type" value="Genomic_DNA"/>
</dbReference>
<comment type="caution">
    <text evidence="2">The sequence shown here is derived from an EMBL/GenBank/DDBJ whole genome shotgun (WGS) entry which is preliminary data.</text>
</comment>
<feature type="domain" description="Methyltransferase" evidence="1">
    <location>
        <begin position="64"/>
        <end position="156"/>
    </location>
</feature>
<accession>A0A081NXH3</accession>
<keyword evidence="3" id="KW-1185">Reference proteome</keyword>
<dbReference type="eggNOG" id="COG2226">
    <property type="taxonomic scope" value="Bacteria"/>
</dbReference>
<dbReference type="RefSeq" id="WP_036689154.1">
    <property type="nucleotide sequence ID" value="NZ_JNVM01000024.1"/>
</dbReference>
<name>A0A081NXH3_9BACL</name>
<dbReference type="SUPFAM" id="SSF53335">
    <property type="entry name" value="S-adenosyl-L-methionine-dependent methyltransferases"/>
    <property type="match status" value="1"/>
</dbReference>
<gene>
    <name evidence="2" type="ORF">ET33_17385</name>
</gene>
<dbReference type="Proteomes" id="UP000028123">
    <property type="component" value="Unassembled WGS sequence"/>
</dbReference>
<dbReference type="CDD" id="cd02440">
    <property type="entry name" value="AdoMet_MTases"/>
    <property type="match status" value="1"/>
</dbReference>
<protein>
    <submittedName>
        <fullName evidence="2">Stilbene synthase</fullName>
    </submittedName>
</protein>
<reference evidence="2 3" key="1">
    <citation type="submission" date="2014-06" db="EMBL/GenBank/DDBJ databases">
        <title>Draft genome sequence of Paenibacillus sp. MSt1.</title>
        <authorList>
            <person name="Aw Y.K."/>
            <person name="Ong K.S."/>
            <person name="Gan H.M."/>
            <person name="Lee S.M."/>
        </authorList>
    </citation>
    <scope>NUCLEOTIDE SEQUENCE [LARGE SCALE GENOMIC DNA]</scope>
    <source>
        <strain evidence="2 3">MSt1</strain>
    </source>
</reference>
<dbReference type="Gene3D" id="3.40.50.150">
    <property type="entry name" value="Vaccinia Virus protein VP39"/>
    <property type="match status" value="1"/>
</dbReference>
<evidence type="ECO:0000313" key="2">
    <source>
        <dbReference type="EMBL" id="KEQ23146.1"/>
    </source>
</evidence>
<dbReference type="InterPro" id="IPR041698">
    <property type="entry name" value="Methyltransf_25"/>
</dbReference>
<dbReference type="InterPro" id="IPR029063">
    <property type="entry name" value="SAM-dependent_MTases_sf"/>
</dbReference>
<dbReference type="AlphaFoldDB" id="A0A081NXH3"/>
<dbReference type="Pfam" id="PF13649">
    <property type="entry name" value="Methyltransf_25"/>
    <property type="match status" value="1"/>
</dbReference>
<evidence type="ECO:0000259" key="1">
    <source>
        <dbReference type="Pfam" id="PF13649"/>
    </source>
</evidence>
<organism evidence="2 3">
    <name type="scientific">Paenibacillus tyrfis</name>
    <dbReference type="NCBI Taxonomy" id="1501230"/>
    <lineage>
        <taxon>Bacteria</taxon>
        <taxon>Bacillati</taxon>
        <taxon>Bacillota</taxon>
        <taxon>Bacilli</taxon>
        <taxon>Bacillales</taxon>
        <taxon>Paenibacillaceae</taxon>
        <taxon>Paenibacillus</taxon>
    </lineage>
</organism>
<evidence type="ECO:0000313" key="3">
    <source>
        <dbReference type="Proteomes" id="UP000028123"/>
    </source>
</evidence>